<dbReference type="GO" id="GO:0006526">
    <property type="term" value="P:L-arginine biosynthetic process"/>
    <property type="evidence" value="ECO:0007669"/>
    <property type="project" value="UniProtKB-UniRule"/>
</dbReference>
<dbReference type="Pfam" id="PF01960">
    <property type="entry name" value="ArgJ"/>
    <property type="match status" value="1"/>
</dbReference>
<feature type="chain" id="PRO_5023435376" description="Arginine biosynthesis bifunctional protein ArgJ alpha chain" evidence="8">
    <location>
        <begin position="1"/>
        <end position="169"/>
    </location>
</feature>
<dbReference type="Gene3D" id="3.60.70.12">
    <property type="entry name" value="L-amino peptidase D-ALA esterase/amidase"/>
    <property type="match status" value="1"/>
</dbReference>
<evidence type="ECO:0000256" key="6">
    <source>
        <dbReference type="ARBA" id="ARBA00022813"/>
    </source>
</evidence>
<dbReference type="GO" id="GO:0004358">
    <property type="term" value="F:L-glutamate N-acetyltransferase activity, acting on acetyl-L-ornithine as donor"/>
    <property type="evidence" value="ECO:0007669"/>
    <property type="project" value="UniProtKB-UniRule"/>
</dbReference>
<dbReference type="eggNOG" id="COG1364">
    <property type="taxonomic scope" value="Bacteria"/>
</dbReference>
<dbReference type="EMBL" id="AQHZ01000001">
    <property type="protein sequence ID" value="ENO19088.1"/>
    <property type="molecule type" value="Genomic_DNA"/>
</dbReference>
<dbReference type="PATRIC" id="fig|888050.3.peg.7"/>
<evidence type="ECO:0000313" key="9">
    <source>
        <dbReference type="EMBL" id="ENO19088.1"/>
    </source>
</evidence>
<comment type="catalytic activity">
    <reaction evidence="8">
        <text>N(2)-acetyl-L-ornithine + L-glutamate = N-acetyl-L-glutamate + L-ornithine</text>
        <dbReference type="Rhea" id="RHEA:15349"/>
        <dbReference type="ChEBI" id="CHEBI:29985"/>
        <dbReference type="ChEBI" id="CHEBI:44337"/>
        <dbReference type="ChEBI" id="CHEBI:46911"/>
        <dbReference type="ChEBI" id="CHEBI:57805"/>
        <dbReference type="EC" id="2.3.1.35"/>
    </reaction>
</comment>
<evidence type="ECO:0000256" key="2">
    <source>
        <dbReference type="ARBA" id="ARBA00006774"/>
    </source>
</evidence>
<feature type="chain" id="PRO_5023435377" description="Arginine biosynthesis bifunctional protein ArgJ beta chain" evidence="8">
    <location>
        <begin position="170"/>
        <end position="377"/>
    </location>
</feature>
<evidence type="ECO:0000256" key="3">
    <source>
        <dbReference type="ARBA" id="ARBA00011475"/>
    </source>
</evidence>
<dbReference type="HOGENOM" id="CLU_027172_2_0_11"/>
<dbReference type="AlphaFoldDB" id="N6XCX0"/>
<comment type="subcellular location">
    <subcellularLocation>
        <location evidence="1 8">Cytoplasm</location>
    </subcellularLocation>
</comment>
<keyword evidence="6 8" id="KW-0068">Autocatalytic cleavage</keyword>
<comment type="subunit">
    <text evidence="3 8">Heterotetramer of two alpha and two beta chains.</text>
</comment>
<feature type="binding site" evidence="8">
    <location>
        <position position="250"/>
    </location>
    <ligand>
        <name>substrate</name>
    </ligand>
</feature>
<dbReference type="GO" id="GO:0004042">
    <property type="term" value="F:L-glutamate N-acetyltransferase activity"/>
    <property type="evidence" value="ECO:0007669"/>
    <property type="project" value="UniProtKB-UniRule"/>
</dbReference>
<keyword evidence="7 8" id="KW-0012">Acyltransferase</keyword>
<evidence type="ECO:0000256" key="5">
    <source>
        <dbReference type="ARBA" id="ARBA00022679"/>
    </source>
</evidence>
<comment type="function">
    <text evidence="8">Catalyzes two activities which are involved in the cyclic version of arginine biosynthesis: the synthesis of N-acetylglutamate from glutamate and acetyl-CoA as the acetyl donor, and of ornithine by transacetylation between N(2)-acetylornithine and glutamate.</text>
</comment>
<dbReference type="HAMAP" id="MF_01106">
    <property type="entry name" value="ArgJ"/>
    <property type="match status" value="1"/>
</dbReference>
<reference evidence="9 10" key="1">
    <citation type="submission" date="2013-03" db="EMBL/GenBank/DDBJ databases">
        <title>Reference genome for the Human Microbiome Project.</title>
        <authorList>
            <person name="Aqrawi P."/>
            <person name="Ayvaz T."/>
            <person name="Bess C."/>
            <person name="Blankenburg K."/>
            <person name="Coyle M."/>
            <person name="Deng J."/>
            <person name="Forbes L."/>
            <person name="Fowler G."/>
            <person name="Francisco L."/>
            <person name="Fu Q."/>
            <person name="Gibbs R."/>
            <person name="Gross S."/>
            <person name="Gubbala S."/>
            <person name="Hale W."/>
            <person name="Hemphill L."/>
            <person name="Highlander S."/>
            <person name="Hirani K."/>
            <person name="Jackson L."/>
            <person name="Jakkamsetti A."/>
            <person name="Javaid M."/>
            <person name="Jayaseelan J.C."/>
            <person name="Jiang H."/>
            <person name="Joshi V."/>
            <person name="Korchina V."/>
            <person name="Kovar C."/>
            <person name="Lara F."/>
            <person name="Lee S."/>
            <person name="Liu Y."/>
            <person name="Mata R."/>
            <person name="Mathew T."/>
            <person name="Munidasa M."/>
            <person name="Muzny D."/>
            <person name="Nazareth L."/>
            <person name="Ngo R."/>
            <person name="Nguyen L."/>
            <person name="Nguyen N."/>
            <person name="Okwuonu G."/>
            <person name="Ongeri F."/>
            <person name="Palculict T."/>
            <person name="Patil S."/>
            <person name="Petrosino J."/>
            <person name="Pham C."/>
            <person name="Pham P."/>
            <person name="Pu L.-L."/>
            <person name="Qin X."/>
            <person name="Qu J."/>
            <person name="Reid J."/>
            <person name="Ross M."/>
            <person name="Ruth R."/>
            <person name="Saada N."/>
            <person name="San Lucas F."/>
            <person name="Santibanez J."/>
            <person name="Shang Y."/>
            <person name="Simmons D."/>
            <person name="Song X.-Z."/>
            <person name="Tang L.-Y."/>
            <person name="Thornton R."/>
            <person name="Warren J."/>
            <person name="Weissenberger G."/>
            <person name="Wilczek-Boney K."/>
            <person name="Worley K."/>
            <person name="Youmans B."/>
            <person name="Zhang J."/>
            <person name="Zhang L."/>
            <person name="Zhao Z."/>
            <person name="Zhou C."/>
            <person name="Zhu D."/>
            <person name="Zhu Y."/>
        </authorList>
    </citation>
    <scope>NUCLEOTIDE SEQUENCE [LARGE SCALE GENOMIC DNA]</scope>
    <source>
        <strain evidence="9 10">F0333</strain>
    </source>
</reference>
<keyword evidence="8" id="KW-0028">Amino-acid biosynthesis</keyword>
<dbReference type="NCBIfam" id="TIGR00120">
    <property type="entry name" value="ArgJ"/>
    <property type="match status" value="1"/>
</dbReference>
<dbReference type="CDD" id="cd02152">
    <property type="entry name" value="OAT"/>
    <property type="match status" value="1"/>
</dbReference>
<dbReference type="UniPathway" id="UPA00068">
    <property type="reaction ID" value="UER00106"/>
</dbReference>
<keyword evidence="8" id="KW-0511">Multifunctional enzyme</keyword>
<comment type="pathway">
    <text evidence="8">Amino-acid biosynthesis; L-arginine biosynthesis; N(2)-acetyl-L-ornithine from L-glutamate: step 1/4.</text>
</comment>
<accession>N6XCX0</accession>
<feature type="site" description="Cleavage; by autolysis" evidence="8">
    <location>
        <begin position="169"/>
        <end position="170"/>
    </location>
</feature>
<protein>
    <recommendedName>
        <fullName evidence="8">Arginine biosynthesis bifunctional protein ArgJ</fullName>
    </recommendedName>
    <domain>
        <recommendedName>
            <fullName evidence="8">Glutamate N-acetyltransferase</fullName>
            <ecNumber evidence="8">2.3.1.35</ecNumber>
        </recommendedName>
        <alternativeName>
            <fullName evidence="8">Ornithine acetyltransferase</fullName>
            <shortName evidence="8">OATase</shortName>
        </alternativeName>
        <alternativeName>
            <fullName evidence="8">Ornithine transacetylase</fullName>
        </alternativeName>
    </domain>
    <domain>
        <recommendedName>
            <fullName evidence="8">Amino-acid acetyltransferase</fullName>
            <ecNumber evidence="8">2.3.1.1</ecNumber>
        </recommendedName>
        <alternativeName>
            <fullName evidence="8">N-acetylglutamate synthase</fullName>
            <shortName evidence="8">AGSase</shortName>
        </alternativeName>
    </domain>
    <component>
        <recommendedName>
            <fullName evidence="8">Arginine biosynthesis bifunctional protein ArgJ alpha chain</fullName>
        </recommendedName>
    </component>
    <component>
        <recommendedName>
            <fullName evidence="8">Arginine biosynthesis bifunctional protein ArgJ beta chain</fullName>
        </recommendedName>
    </component>
</protein>
<dbReference type="STRING" id="888050.HMPREF9004_0007"/>
<feature type="binding site" evidence="8">
    <location>
        <position position="159"/>
    </location>
    <ligand>
        <name>substrate</name>
    </ligand>
</feature>
<evidence type="ECO:0000256" key="8">
    <source>
        <dbReference type="HAMAP-Rule" id="MF_01106"/>
    </source>
</evidence>
<keyword evidence="4 8" id="KW-0963">Cytoplasm</keyword>
<sequence length="377" mass="38953">MAAGIKHTEGALDLALVVNEGPVFASAGVFTSNRVVAAPVTLTRSHLASASLKAIILNSGGANACTGQAGFHDAQASARHLAPLLGCEVKEVGVCSTGMIGQRLPMDKILHGTDAAVAALASTPEAGAQAADAIRTTDTVPKTYEFSSQEGWQIGAMAKGAGMLAPALATMLCVITSDAILDDDMAAAALSEAVRTTFNRTDSDGCMSTNDSVILLASGASGVAPSEEDFTEALRSTCANLARQLLADAEGASHDIEITVAHASDEAAGEAVARAVSRSNLFKTAVFGNDPNWGRILSEVGTVPESVAPFDPEQIDVSINGVMVCRNGGVGEDRSLVDMTPREVQVLIDLKAGEENVVLWTNDLTHDYVHENSAYSS</sequence>
<dbReference type="Proteomes" id="UP000013015">
    <property type="component" value="Unassembled WGS sequence"/>
</dbReference>
<dbReference type="PANTHER" id="PTHR23100:SF0">
    <property type="entry name" value="ARGININE BIOSYNTHESIS BIFUNCTIONAL PROTEIN ARGJ, MITOCHONDRIAL"/>
    <property type="match status" value="1"/>
</dbReference>
<comment type="caution">
    <text evidence="9">The sequence shown here is derived from an EMBL/GenBank/DDBJ whole genome shotgun (WGS) entry which is preliminary data.</text>
</comment>
<dbReference type="InterPro" id="IPR016117">
    <property type="entry name" value="ArgJ-like_dom_sf"/>
</dbReference>
<evidence type="ECO:0000256" key="1">
    <source>
        <dbReference type="ARBA" id="ARBA00004496"/>
    </source>
</evidence>
<name>N6XCX0_9ACTO</name>
<dbReference type="PANTHER" id="PTHR23100">
    <property type="entry name" value="ARGININE BIOSYNTHESIS BIFUNCTIONAL PROTEIN ARGJ"/>
    <property type="match status" value="1"/>
</dbReference>
<keyword evidence="10" id="KW-1185">Reference proteome</keyword>
<feature type="binding site" evidence="8">
    <location>
        <position position="136"/>
    </location>
    <ligand>
        <name>substrate</name>
    </ligand>
</feature>
<dbReference type="InterPro" id="IPR002813">
    <property type="entry name" value="Arg_biosynth_ArgJ"/>
</dbReference>
<comment type="similarity">
    <text evidence="2 8">Belongs to the ArgJ family.</text>
</comment>
<dbReference type="SUPFAM" id="SSF56266">
    <property type="entry name" value="DmpA/ArgJ-like"/>
    <property type="match status" value="1"/>
</dbReference>
<dbReference type="FunFam" id="3.10.20.340:FF:000003">
    <property type="entry name" value="Arginine biosynthesis bifunctional protein ArgJ"/>
    <property type="match status" value="1"/>
</dbReference>
<comment type="catalytic activity">
    <reaction evidence="8">
        <text>L-glutamate + acetyl-CoA = N-acetyl-L-glutamate + CoA + H(+)</text>
        <dbReference type="Rhea" id="RHEA:24292"/>
        <dbReference type="ChEBI" id="CHEBI:15378"/>
        <dbReference type="ChEBI" id="CHEBI:29985"/>
        <dbReference type="ChEBI" id="CHEBI:44337"/>
        <dbReference type="ChEBI" id="CHEBI:57287"/>
        <dbReference type="ChEBI" id="CHEBI:57288"/>
        <dbReference type="EC" id="2.3.1.1"/>
    </reaction>
</comment>
<keyword evidence="5 8" id="KW-0808">Transferase</keyword>
<evidence type="ECO:0000256" key="4">
    <source>
        <dbReference type="ARBA" id="ARBA00022490"/>
    </source>
</evidence>
<feature type="site" description="Involved in the stabilization of negative charge on the oxyanion by the formation of the oxyanion hole" evidence="8">
    <location>
        <position position="98"/>
    </location>
</feature>
<proteinExistence type="inferred from homology"/>
<dbReference type="InterPro" id="IPR042195">
    <property type="entry name" value="ArgJ_beta_C"/>
</dbReference>
<dbReference type="EC" id="2.3.1.1" evidence="8"/>
<gene>
    <name evidence="8 9" type="primary">argJ</name>
    <name evidence="9" type="ORF">HMPREF9004_0007</name>
</gene>
<dbReference type="Gene3D" id="3.10.20.340">
    <property type="entry name" value="ArgJ beta chain, C-terminal domain"/>
    <property type="match status" value="1"/>
</dbReference>
<keyword evidence="8" id="KW-0055">Arginine biosynthesis</keyword>
<feature type="site" description="Involved in the stabilization of negative charge on the oxyanion by the formation of the oxyanion hole" evidence="8">
    <location>
        <position position="97"/>
    </location>
</feature>
<feature type="active site" description="Nucleophile" evidence="8">
    <location>
        <position position="170"/>
    </location>
</feature>
<dbReference type="RefSeq" id="WP_005961491.1">
    <property type="nucleotide sequence ID" value="NZ_CP040505.1"/>
</dbReference>
<feature type="binding site" evidence="8">
    <location>
        <position position="372"/>
    </location>
    <ligand>
        <name>substrate</name>
    </ligand>
</feature>
<organism evidence="9 10">
    <name type="scientific">Schaalia cardiffensis F0333</name>
    <dbReference type="NCBI Taxonomy" id="888050"/>
    <lineage>
        <taxon>Bacteria</taxon>
        <taxon>Bacillati</taxon>
        <taxon>Actinomycetota</taxon>
        <taxon>Actinomycetes</taxon>
        <taxon>Actinomycetales</taxon>
        <taxon>Actinomycetaceae</taxon>
        <taxon>Schaalia</taxon>
    </lineage>
</organism>
<dbReference type="GO" id="GO:0006592">
    <property type="term" value="P:ornithine biosynthetic process"/>
    <property type="evidence" value="ECO:0007669"/>
    <property type="project" value="TreeGrafter"/>
</dbReference>
<dbReference type="GO" id="GO:0005737">
    <property type="term" value="C:cytoplasm"/>
    <property type="evidence" value="ECO:0007669"/>
    <property type="project" value="UniProtKB-SubCell"/>
</dbReference>
<evidence type="ECO:0000313" key="10">
    <source>
        <dbReference type="Proteomes" id="UP000013015"/>
    </source>
</evidence>
<feature type="binding site" evidence="8">
    <location>
        <position position="170"/>
    </location>
    <ligand>
        <name>substrate</name>
    </ligand>
</feature>
<dbReference type="NCBIfam" id="NF003802">
    <property type="entry name" value="PRK05388.1"/>
    <property type="match status" value="1"/>
</dbReference>
<dbReference type="EC" id="2.3.1.35" evidence="8"/>
<evidence type="ECO:0000256" key="7">
    <source>
        <dbReference type="ARBA" id="ARBA00023315"/>
    </source>
</evidence>
<comment type="pathway">
    <text evidence="8">Amino-acid biosynthesis; L-arginine biosynthesis; L-ornithine and N-acetyl-L-glutamate from L-glutamate and N(2)-acetyl-L-ornithine (cyclic): step 1/1.</text>
</comment>
<feature type="binding site" evidence="8">
    <location>
        <position position="377"/>
    </location>
    <ligand>
        <name>substrate</name>
    </ligand>
</feature>